<dbReference type="HOGENOM" id="CLU_1885699_0_0_1"/>
<dbReference type="AlphaFoldDB" id="A3LWQ8"/>
<dbReference type="PANTHER" id="PTHR10980:SF3">
    <property type="entry name" value="LD16419P"/>
    <property type="match status" value="1"/>
</dbReference>
<keyword evidence="5" id="KW-1185">Reference proteome</keyword>
<dbReference type="Proteomes" id="UP000002258">
    <property type="component" value="Chromosome 6"/>
</dbReference>
<dbReference type="PANTHER" id="PTHR10980">
    <property type="entry name" value="RHO GDP-DISSOCIATION INHIBITOR"/>
    <property type="match status" value="1"/>
</dbReference>
<keyword evidence="3" id="KW-0963">Cytoplasm</keyword>
<dbReference type="GO" id="GO:0005094">
    <property type="term" value="F:Rho GDP-dissociation inhibitor activity"/>
    <property type="evidence" value="ECO:0007669"/>
    <property type="project" value="InterPro"/>
</dbReference>
<evidence type="ECO:0000313" key="4">
    <source>
        <dbReference type="EMBL" id="ABN67679.1"/>
    </source>
</evidence>
<comment type="subcellular location">
    <subcellularLocation>
        <location evidence="1">Cytoplasm</location>
    </subcellularLocation>
</comment>
<evidence type="ECO:0000256" key="2">
    <source>
        <dbReference type="ARBA" id="ARBA00009758"/>
    </source>
</evidence>
<protein>
    <recommendedName>
        <fullName evidence="6">Rho GDP-dissociation inhibitor</fullName>
    </recommendedName>
</protein>
<dbReference type="OMA" id="IANDWTT"/>
<organism evidence="4 5">
    <name type="scientific">Scheffersomyces stipitis (strain ATCC 58785 / CBS 6054 / NBRC 10063 / NRRL Y-11545)</name>
    <name type="common">Yeast</name>
    <name type="synonym">Pichia stipitis</name>
    <dbReference type="NCBI Taxonomy" id="322104"/>
    <lineage>
        <taxon>Eukaryota</taxon>
        <taxon>Fungi</taxon>
        <taxon>Dikarya</taxon>
        <taxon>Ascomycota</taxon>
        <taxon>Saccharomycotina</taxon>
        <taxon>Pichiomycetes</taxon>
        <taxon>Debaryomycetaceae</taxon>
        <taxon>Scheffersomyces</taxon>
    </lineage>
</organism>
<dbReference type="GO" id="GO:0007266">
    <property type="term" value="P:Rho protein signal transduction"/>
    <property type="evidence" value="ECO:0007669"/>
    <property type="project" value="InterPro"/>
</dbReference>
<gene>
    <name evidence="4" type="ORF">PICST_48488</name>
</gene>
<dbReference type="EMBL" id="CP000500">
    <property type="protein sequence ID" value="ABN67679.1"/>
    <property type="molecule type" value="Genomic_DNA"/>
</dbReference>
<dbReference type="InterPro" id="IPR000406">
    <property type="entry name" value="Rho_GDI"/>
</dbReference>
<dbReference type="SUPFAM" id="SSF81296">
    <property type="entry name" value="E set domains"/>
    <property type="match status" value="1"/>
</dbReference>
<evidence type="ECO:0000256" key="3">
    <source>
        <dbReference type="ARBA" id="ARBA00022490"/>
    </source>
</evidence>
<comment type="similarity">
    <text evidence="2">Belongs to the Rho GDI family.</text>
</comment>
<dbReference type="OrthoDB" id="1683373at2759"/>
<dbReference type="RefSeq" id="XP_001385708.1">
    <property type="nucleotide sequence ID" value="XM_001385671.1"/>
</dbReference>
<sequence length="133" mass="15279">MLPTHPDLEVIKFVTNVVGRDPIETPVSGAETIDVKIPESSKFVMTIHFKVKNRALKNFKYKQVVKKAGITIRNQEFLIGDYEPSDEVYTKDFPEDTTPGGFLMRGVYPSHSLYFDEVEQLLDVKWDLEITKK</sequence>
<dbReference type="GO" id="GO:0016020">
    <property type="term" value="C:membrane"/>
    <property type="evidence" value="ECO:0007669"/>
    <property type="project" value="TreeGrafter"/>
</dbReference>
<evidence type="ECO:0008006" key="6">
    <source>
        <dbReference type="Google" id="ProtNLM"/>
    </source>
</evidence>
<dbReference type="GO" id="GO:0005829">
    <property type="term" value="C:cytosol"/>
    <property type="evidence" value="ECO:0007669"/>
    <property type="project" value="TreeGrafter"/>
</dbReference>
<name>A3LWQ8_PICST</name>
<evidence type="ECO:0000256" key="1">
    <source>
        <dbReference type="ARBA" id="ARBA00004496"/>
    </source>
</evidence>
<dbReference type="GeneID" id="4839896"/>
<dbReference type="KEGG" id="pic:PICST_48488"/>
<accession>A3LWQ8</accession>
<proteinExistence type="inferred from homology"/>
<dbReference type="InterPro" id="IPR014756">
    <property type="entry name" value="Ig_E-set"/>
</dbReference>
<dbReference type="InParanoid" id="A3LWQ8"/>
<dbReference type="InterPro" id="IPR024792">
    <property type="entry name" value="RhoGDI_dom_sf"/>
</dbReference>
<reference evidence="4 5" key="1">
    <citation type="journal article" date="2007" name="Nat. Biotechnol.">
        <title>Genome sequence of the lignocellulose-bioconverting and xylose-fermenting yeast Pichia stipitis.</title>
        <authorList>
            <person name="Jeffries T.W."/>
            <person name="Grigoriev I.V."/>
            <person name="Grimwood J."/>
            <person name="Laplaza J.M."/>
            <person name="Aerts A."/>
            <person name="Salamov A."/>
            <person name="Schmutz J."/>
            <person name="Lindquist E."/>
            <person name="Dehal P."/>
            <person name="Shapiro H."/>
            <person name="Jin Y.S."/>
            <person name="Passoth V."/>
            <person name="Richardson P.M."/>
        </authorList>
    </citation>
    <scope>NUCLEOTIDE SEQUENCE [LARGE SCALE GENOMIC DNA]</scope>
    <source>
        <strain evidence="5">ATCC 58785 / CBS 6054 / NBRC 10063 / NRRL Y-11545</strain>
    </source>
</reference>
<dbReference type="Pfam" id="PF02115">
    <property type="entry name" value="Rho_GDI"/>
    <property type="match status" value="1"/>
</dbReference>
<dbReference type="eggNOG" id="KOG3205">
    <property type="taxonomic scope" value="Eukaryota"/>
</dbReference>
<evidence type="ECO:0000313" key="5">
    <source>
        <dbReference type="Proteomes" id="UP000002258"/>
    </source>
</evidence>
<dbReference type="STRING" id="322104.A3LWQ8"/>
<dbReference type="Gene3D" id="2.70.50.30">
    <property type="entry name" value="Coagulation Factor XIII, subunit A, domain 1"/>
    <property type="match status" value="1"/>
</dbReference>